<dbReference type="PROSITE" id="PS01129">
    <property type="entry name" value="PSI_RLU"/>
    <property type="match status" value="1"/>
</dbReference>
<dbReference type="InterPro" id="IPR050188">
    <property type="entry name" value="RluA_PseudoU_synthase"/>
</dbReference>
<dbReference type="InterPro" id="IPR016193">
    <property type="entry name" value="Cytidine_deaminase-like"/>
</dbReference>
<dbReference type="FunFam" id="3.30.2350.10:FF:000017">
    <property type="entry name" value="Pseudouridine synthase"/>
    <property type="match status" value="1"/>
</dbReference>
<protein>
    <recommendedName>
        <fullName evidence="4">tRNA pseudouridine(32) synthase</fullName>
        <ecNumber evidence="4">5.4.99.28</ecNumber>
    </recommendedName>
</protein>
<evidence type="ECO:0000256" key="5">
    <source>
        <dbReference type="PIRSR" id="PIRSR606225-1"/>
    </source>
</evidence>
<dbReference type="FunFam" id="3.40.140.10:FF:000061">
    <property type="entry name" value="DRAP deaminase"/>
    <property type="match status" value="1"/>
</dbReference>
<dbReference type="PANTHER" id="PTHR21600">
    <property type="entry name" value="MITOCHONDRIAL RNA PSEUDOURIDINE SYNTHASE"/>
    <property type="match status" value="1"/>
</dbReference>
<dbReference type="Pfam" id="PF18785">
    <property type="entry name" value="Inv-AAD"/>
    <property type="match status" value="1"/>
</dbReference>
<dbReference type="SUPFAM" id="SSF55120">
    <property type="entry name" value="Pseudouridine synthase"/>
    <property type="match status" value="1"/>
</dbReference>
<dbReference type="InterPro" id="IPR002125">
    <property type="entry name" value="CMP_dCMP_dom"/>
</dbReference>
<dbReference type="GeneID" id="18870120"/>
<organism evidence="9">
    <name type="scientific">Spathaspora passalidarum (strain NRRL Y-27907 / 11-Y1)</name>
    <dbReference type="NCBI Taxonomy" id="619300"/>
    <lineage>
        <taxon>Eukaryota</taxon>
        <taxon>Fungi</taxon>
        <taxon>Dikarya</taxon>
        <taxon>Ascomycota</taxon>
        <taxon>Saccharomycotina</taxon>
        <taxon>Pichiomycetes</taxon>
        <taxon>Debaryomycetaceae</taxon>
        <taxon>Spathaspora</taxon>
    </lineage>
</organism>
<evidence type="ECO:0000256" key="3">
    <source>
        <dbReference type="ARBA" id="ARBA00036184"/>
    </source>
</evidence>
<dbReference type="FunCoup" id="G3ANP2">
    <property type="interactions" value="518"/>
</dbReference>
<gene>
    <name evidence="8" type="ORF">SPAPADRAFT_138481</name>
</gene>
<feature type="active site" evidence="5">
    <location>
        <position position="208"/>
    </location>
</feature>
<dbReference type="eggNOG" id="KOG1919">
    <property type="taxonomic scope" value="Eukaryota"/>
</dbReference>
<dbReference type="Pfam" id="PF00849">
    <property type="entry name" value="PseudoU_synth_2"/>
    <property type="match status" value="1"/>
</dbReference>
<dbReference type="InterPro" id="IPR020103">
    <property type="entry name" value="PsdUridine_synth_cat_dom_sf"/>
</dbReference>
<feature type="domain" description="CMP/dCMP-type deaminase" evidence="7">
    <location>
        <begin position="423"/>
        <end position="538"/>
    </location>
</feature>
<dbReference type="GO" id="GO:0000455">
    <property type="term" value="P:enzyme-directed rRNA pseudouridine synthesis"/>
    <property type="evidence" value="ECO:0007669"/>
    <property type="project" value="TreeGrafter"/>
</dbReference>
<dbReference type="RefSeq" id="XP_007375253.1">
    <property type="nucleotide sequence ID" value="XM_007375191.1"/>
</dbReference>
<dbReference type="Gene3D" id="3.30.2350.10">
    <property type="entry name" value="Pseudouridine synthase"/>
    <property type="match status" value="1"/>
</dbReference>
<dbReference type="PANTHER" id="PTHR21600:SF40">
    <property type="entry name" value="PSEUDOURIDYLATE SYNTHASE RPUSD2"/>
    <property type="match status" value="1"/>
</dbReference>
<dbReference type="EMBL" id="GL996502">
    <property type="protein sequence ID" value="EGW31977.1"/>
    <property type="molecule type" value="Genomic_DNA"/>
</dbReference>
<dbReference type="SUPFAM" id="SSF53927">
    <property type="entry name" value="Cytidine deaminase-like"/>
    <property type="match status" value="1"/>
</dbReference>
<accession>G3ANP2</accession>
<dbReference type="Gene3D" id="3.40.140.10">
    <property type="entry name" value="Cytidine Deaminase, domain 2"/>
    <property type="match status" value="1"/>
</dbReference>
<evidence type="ECO:0000256" key="2">
    <source>
        <dbReference type="ARBA" id="ARBA00023235"/>
    </source>
</evidence>
<evidence type="ECO:0000313" key="9">
    <source>
        <dbReference type="Proteomes" id="UP000000709"/>
    </source>
</evidence>
<dbReference type="GO" id="GO:0003723">
    <property type="term" value="F:RNA binding"/>
    <property type="evidence" value="ECO:0007669"/>
    <property type="project" value="UniProtKB-KW"/>
</dbReference>
<reference evidence="8 9" key="1">
    <citation type="journal article" date="2011" name="Proc. Natl. Acad. Sci. U.S.A.">
        <title>Comparative genomics of xylose-fermenting fungi for enhanced biofuel production.</title>
        <authorList>
            <person name="Wohlbach D.J."/>
            <person name="Kuo A."/>
            <person name="Sato T.K."/>
            <person name="Potts K.M."/>
            <person name="Salamov A.A."/>
            <person name="LaButti K.M."/>
            <person name="Sun H."/>
            <person name="Clum A."/>
            <person name="Pangilinan J.L."/>
            <person name="Lindquist E.A."/>
            <person name="Lucas S."/>
            <person name="Lapidus A."/>
            <person name="Jin M."/>
            <person name="Gunawan C."/>
            <person name="Balan V."/>
            <person name="Dale B.E."/>
            <person name="Jeffries T.W."/>
            <person name="Zinkel R."/>
            <person name="Barry K.W."/>
            <person name="Grigoriev I.V."/>
            <person name="Gasch A.P."/>
        </authorList>
    </citation>
    <scope>NUCLEOTIDE SEQUENCE [LARGE SCALE GENOMIC DNA]</scope>
    <source>
        <strain evidence="9">NRRL Y-27907 / 11-Y1</strain>
    </source>
</reference>
<dbReference type="NCBIfam" id="TIGR00005">
    <property type="entry name" value="rluA_subfam"/>
    <property type="match status" value="1"/>
</dbReference>
<dbReference type="OMA" id="EPPVMAC"/>
<dbReference type="InterPro" id="IPR002942">
    <property type="entry name" value="S4_RNA-bd"/>
</dbReference>
<dbReference type="KEGG" id="spaa:SPAPADRAFT_138481"/>
<keyword evidence="2" id="KW-0413">Isomerase</keyword>
<dbReference type="AlphaFoldDB" id="G3ANP2"/>
<name>G3ANP2_SPAPN</name>
<dbReference type="eggNOG" id="KOG1018">
    <property type="taxonomic scope" value="Eukaryota"/>
</dbReference>
<evidence type="ECO:0000256" key="6">
    <source>
        <dbReference type="PROSITE-ProRule" id="PRU00182"/>
    </source>
</evidence>
<dbReference type="InterPro" id="IPR006224">
    <property type="entry name" value="PsdUridine_synth_RluA-like_CS"/>
</dbReference>
<keyword evidence="6" id="KW-0694">RNA-binding</keyword>
<proteinExistence type="inferred from homology"/>
<evidence type="ECO:0000313" key="8">
    <source>
        <dbReference type="EMBL" id="EGW31977.1"/>
    </source>
</evidence>
<dbReference type="EC" id="5.4.99.28" evidence="4"/>
<sequence>MDASRGKKRLHSPGAADVSRDVYGFKMKAQDIVKSRLTAYEQMGGESAADKSIVPSKTIEEEESEGASYIIDGRLRRVNPYYFTYLTYCKMRWRDRKLIDVFIDEFRDKSPEAYKKAIGEGHVTLNQKPANLETIIRNGDLISHRSYKREPPVTSRPIKIVYEDDDIIAIDKPSGMPVHPVGRYRYNTVTKIFQHEFGRIVHPCNRLDRLTSGLMFLGKSSKSTDRFVKQIRERSVNKEYIARVVGKFPPNEEIVVDKPLSTLSPKLGLNVVDEENGKESSTEFRRVSYDPETNTSIVKCHPLTGRSHQIRVHLQYIGYPIANDPMYSNQFVWGPNMGKNGEADFKQVMENLDRIGKDRGSSSWFHPEEDGEIITDQVCPISGLPIYSDPGPNDLDLWLHAYRYEAADKSWSYKTEYPEWALQSSRKFMRQAIEEANKCGETQTQFNVGAVLVNNGEIISTGHSRELEGNTHAEQCALEKYFTKTGSREVPIGTEIYTTMEPCSLRLSGNLPCVDRILETNIKTCFVGVVEPDTFVKNNTSVNKLRENNVEYVHIPGYEEECLEIAKKGHEKIVH</sequence>
<dbReference type="HOGENOM" id="CLU_016902_12_4_1"/>
<comment type="similarity">
    <text evidence="1">Belongs to the pseudouridine synthase RluA family.</text>
</comment>
<dbReference type="GO" id="GO:0016814">
    <property type="term" value="F:hydrolase activity, acting on carbon-nitrogen (but not peptide) bonds, in cyclic amidines"/>
    <property type="evidence" value="ECO:0007669"/>
    <property type="project" value="UniProtKB-ARBA"/>
</dbReference>
<dbReference type="GO" id="GO:0160151">
    <property type="term" value="F:tRNA pseudouridine(32) synthase activity"/>
    <property type="evidence" value="ECO:0007669"/>
    <property type="project" value="UniProtKB-EC"/>
</dbReference>
<dbReference type="CDD" id="cd02557">
    <property type="entry name" value="PseudoU_synth_ScRIB2"/>
    <property type="match status" value="1"/>
</dbReference>
<dbReference type="InterPro" id="IPR006145">
    <property type="entry name" value="PsdUridine_synth_RsuA/RluA"/>
</dbReference>
<evidence type="ECO:0000259" key="7">
    <source>
        <dbReference type="PROSITE" id="PS51747"/>
    </source>
</evidence>
<dbReference type="STRING" id="619300.G3ANP2"/>
<dbReference type="InParanoid" id="G3ANP2"/>
<dbReference type="PROSITE" id="PS50889">
    <property type="entry name" value="S4"/>
    <property type="match status" value="1"/>
</dbReference>
<evidence type="ECO:0000256" key="1">
    <source>
        <dbReference type="ARBA" id="ARBA00010876"/>
    </source>
</evidence>
<dbReference type="GO" id="GO:0019239">
    <property type="term" value="F:deaminase activity"/>
    <property type="evidence" value="ECO:0007669"/>
    <property type="project" value="UniProtKB-ARBA"/>
</dbReference>
<dbReference type="InterPro" id="IPR006225">
    <property type="entry name" value="PsdUridine_synth_RluC/D"/>
</dbReference>
<keyword evidence="9" id="KW-1185">Reference proteome</keyword>
<dbReference type="SMART" id="SM00363">
    <property type="entry name" value="S4"/>
    <property type="match status" value="1"/>
</dbReference>
<comment type="catalytic activity">
    <reaction evidence="3">
        <text>uridine(32) in tRNA = pseudouridine(32) in tRNA</text>
        <dbReference type="Rhea" id="RHEA:42544"/>
        <dbReference type="Rhea" id="RHEA-COMP:10107"/>
        <dbReference type="Rhea" id="RHEA-COMP:10108"/>
        <dbReference type="ChEBI" id="CHEBI:65314"/>
        <dbReference type="ChEBI" id="CHEBI:65315"/>
        <dbReference type="EC" id="5.4.99.28"/>
    </reaction>
</comment>
<dbReference type="PROSITE" id="PS51747">
    <property type="entry name" value="CYT_DCMP_DEAMINASES_2"/>
    <property type="match status" value="1"/>
</dbReference>
<dbReference type="OrthoDB" id="424794at2759"/>
<dbReference type="GO" id="GO:0031119">
    <property type="term" value="P:tRNA pseudouridine synthesis"/>
    <property type="evidence" value="ECO:0007669"/>
    <property type="project" value="UniProtKB-ARBA"/>
</dbReference>
<evidence type="ECO:0000256" key="4">
    <source>
        <dbReference type="ARBA" id="ARBA00038944"/>
    </source>
</evidence>
<dbReference type="Proteomes" id="UP000000709">
    <property type="component" value="Unassembled WGS sequence"/>
</dbReference>